<dbReference type="OrthoDB" id="9803333at2"/>
<accession>A0A0U2UM67</accession>
<organism evidence="4 5">
    <name type="scientific">Paenibacillus naphthalenovorans</name>
    <dbReference type="NCBI Taxonomy" id="162209"/>
    <lineage>
        <taxon>Bacteria</taxon>
        <taxon>Bacillati</taxon>
        <taxon>Bacillota</taxon>
        <taxon>Bacilli</taxon>
        <taxon>Bacillales</taxon>
        <taxon>Paenibacillaceae</taxon>
        <taxon>Paenibacillus</taxon>
    </lineage>
</organism>
<dbReference type="SUPFAM" id="SSF51735">
    <property type="entry name" value="NAD(P)-binding Rossmann-fold domains"/>
    <property type="match status" value="1"/>
</dbReference>
<dbReference type="PRINTS" id="PR00080">
    <property type="entry name" value="SDRFAMILY"/>
</dbReference>
<comment type="similarity">
    <text evidence="1">Belongs to the short-chain dehydrogenases/reductases (SDR) family.</text>
</comment>
<proteinExistence type="inferred from homology"/>
<dbReference type="NCBIfam" id="NF005559">
    <property type="entry name" value="PRK07231.1"/>
    <property type="match status" value="1"/>
</dbReference>
<dbReference type="AlphaFoldDB" id="A0A0U2UM67"/>
<evidence type="ECO:0000313" key="5">
    <source>
        <dbReference type="Proteomes" id="UP000061660"/>
    </source>
</evidence>
<dbReference type="PANTHER" id="PTHR43477">
    <property type="entry name" value="DIHYDROANTICAPSIN 7-DEHYDROGENASE"/>
    <property type="match status" value="1"/>
</dbReference>
<evidence type="ECO:0000256" key="2">
    <source>
        <dbReference type="ARBA" id="ARBA00023002"/>
    </source>
</evidence>
<dbReference type="Proteomes" id="UP000061660">
    <property type="component" value="Chromosome"/>
</dbReference>
<dbReference type="KEGG" id="pnp:IJ22_26680"/>
<dbReference type="RefSeq" id="WP_062409109.1">
    <property type="nucleotide sequence ID" value="NZ_BJCS01000004.1"/>
</dbReference>
<dbReference type="SMART" id="SM00822">
    <property type="entry name" value="PKS_KR"/>
    <property type="match status" value="1"/>
</dbReference>
<evidence type="ECO:0000259" key="3">
    <source>
        <dbReference type="SMART" id="SM00822"/>
    </source>
</evidence>
<name>A0A0U2UM67_9BACL</name>
<dbReference type="GO" id="GO:0016491">
    <property type="term" value="F:oxidoreductase activity"/>
    <property type="evidence" value="ECO:0007669"/>
    <property type="project" value="UniProtKB-KW"/>
</dbReference>
<dbReference type="Gene3D" id="3.40.50.720">
    <property type="entry name" value="NAD(P)-binding Rossmann-like Domain"/>
    <property type="match status" value="1"/>
</dbReference>
<dbReference type="Pfam" id="PF13561">
    <property type="entry name" value="adh_short_C2"/>
    <property type="match status" value="1"/>
</dbReference>
<protein>
    <submittedName>
        <fullName evidence="4">Short-chain dehydrogenase</fullName>
    </submittedName>
</protein>
<dbReference type="PROSITE" id="PS00061">
    <property type="entry name" value="ADH_SHORT"/>
    <property type="match status" value="1"/>
</dbReference>
<feature type="domain" description="Ketoreductase" evidence="3">
    <location>
        <begin position="6"/>
        <end position="176"/>
    </location>
</feature>
<dbReference type="PANTHER" id="PTHR43477:SF1">
    <property type="entry name" value="DIHYDROANTICAPSIN 7-DEHYDROGENASE"/>
    <property type="match status" value="1"/>
</dbReference>
<dbReference type="STRING" id="162209.IJ22_26680"/>
<dbReference type="EMBL" id="CP013652">
    <property type="protein sequence ID" value="ALS23041.1"/>
    <property type="molecule type" value="Genomic_DNA"/>
</dbReference>
<dbReference type="InterPro" id="IPR020904">
    <property type="entry name" value="Sc_DH/Rdtase_CS"/>
</dbReference>
<evidence type="ECO:0000256" key="1">
    <source>
        <dbReference type="ARBA" id="ARBA00006484"/>
    </source>
</evidence>
<dbReference type="FunFam" id="3.40.50.720:FF:000084">
    <property type="entry name" value="Short-chain dehydrogenase reductase"/>
    <property type="match status" value="1"/>
</dbReference>
<dbReference type="PRINTS" id="PR00081">
    <property type="entry name" value="GDHRDH"/>
</dbReference>
<dbReference type="InterPro" id="IPR057326">
    <property type="entry name" value="KR_dom"/>
</dbReference>
<dbReference type="CDD" id="cd05233">
    <property type="entry name" value="SDR_c"/>
    <property type="match status" value="1"/>
</dbReference>
<dbReference type="PATRIC" id="fig|162209.4.peg.2841"/>
<evidence type="ECO:0000313" key="4">
    <source>
        <dbReference type="EMBL" id="ALS23041.1"/>
    </source>
</evidence>
<dbReference type="InterPro" id="IPR036291">
    <property type="entry name" value="NAD(P)-bd_dom_sf"/>
</dbReference>
<gene>
    <name evidence="4" type="ORF">IJ22_26680</name>
</gene>
<keyword evidence="2" id="KW-0560">Oxidoreductase</keyword>
<keyword evidence="5" id="KW-1185">Reference proteome</keyword>
<reference evidence="5" key="1">
    <citation type="submission" date="2015-12" db="EMBL/GenBank/DDBJ databases">
        <title>Complete genome sequences of two moderately thermophilic Paenibacillus species.</title>
        <authorList>
            <person name="Butler R.III."/>
            <person name="Wang J."/>
            <person name="Stark B.C."/>
            <person name="Pombert J.-F."/>
        </authorList>
    </citation>
    <scope>NUCLEOTIDE SEQUENCE [LARGE SCALE GENOMIC DNA]</scope>
    <source>
        <strain evidence="5">32O-Y</strain>
    </source>
</reference>
<dbReference type="GO" id="GO:0008206">
    <property type="term" value="P:bile acid metabolic process"/>
    <property type="evidence" value="ECO:0007669"/>
    <property type="project" value="UniProtKB-ARBA"/>
</dbReference>
<sequence length="252" mass="26444">MDFSKKVVLVTGAGSGIGLAAAVQFGKYGAKVAVNSRTASHGEAAVELLKKAGAEGIFVQGDVSNPADAERIVKETVQAFGRIDILVNNAGIVLPGRVDNMSEEDFDKTMQVNVKGTFLVSKYAVLQMKKQGGGVIVNNGSVAALKGHTDRSAYSASKGAVVSLTKAMAADYINDNIRVNCVCPGTTYTQAIEEKIRNAADPAAMEAMFTARQPMGRLGRVEEIAHAILFACCDESAFMTGSLITIDGGMTM</sequence>
<reference evidence="4 5" key="2">
    <citation type="journal article" date="2016" name="Genome Announc.">
        <title>Complete Genome Sequences of Two Interactive Moderate Thermophiles, Paenibacillus napthalenovorans 32O-Y and Paenibacillus sp. 32O-W.</title>
        <authorList>
            <person name="Butler R.R.III."/>
            <person name="Wang J."/>
            <person name="Stark B.C."/>
            <person name="Pombert J.F."/>
        </authorList>
    </citation>
    <scope>NUCLEOTIDE SEQUENCE [LARGE SCALE GENOMIC DNA]</scope>
    <source>
        <strain evidence="4 5">32O-Y</strain>
    </source>
</reference>
<dbReference type="InterPro" id="IPR002347">
    <property type="entry name" value="SDR_fam"/>
</dbReference>
<dbReference type="InterPro" id="IPR051122">
    <property type="entry name" value="SDR_DHRS6-like"/>
</dbReference>